<evidence type="ECO:0000256" key="2">
    <source>
        <dbReference type="SAM" id="Phobius"/>
    </source>
</evidence>
<accession>A0ABU1I129</accession>
<evidence type="ECO:0000256" key="1">
    <source>
        <dbReference type="SAM" id="MobiDB-lite"/>
    </source>
</evidence>
<dbReference type="Proteomes" id="UP001260188">
    <property type="component" value="Unassembled WGS sequence"/>
</dbReference>
<dbReference type="EMBL" id="JAVIZA010000001">
    <property type="protein sequence ID" value="MDR6167609.1"/>
    <property type="molecule type" value="Genomic_DNA"/>
</dbReference>
<sequence length="279" mass="29451">MDEGVAAELRALRLRAYAPGGDIADDPAALARLTELEQRERAERIPRTHAREPDPEPVRPSTIDTLTDLPTARSDEPRHDEPGDGVAEPTARRARPLRSILLWAGSLVAVAALSVGITAFATARSASTATALPPDARISHVTTLLPTGEEIPAFMRPYSGGVEPASFEKFLGLSVFRSTDTWRGNDNVCLSVARIDDETSGDGSRSGAFYQGCSAGAFPAAVSFVVWEDQPDELLERYPLGTGLQFVLTDAGVDVFVSEAPASSAAPEAPGEAASQPAG</sequence>
<feature type="transmembrane region" description="Helical" evidence="2">
    <location>
        <begin position="100"/>
        <end position="121"/>
    </location>
</feature>
<keyword evidence="4" id="KW-1185">Reference proteome</keyword>
<feature type="region of interest" description="Disordered" evidence="1">
    <location>
        <begin position="34"/>
        <end position="91"/>
    </location>
</feature>
<name>A0ABU1I129_9MICO</name>
<comment type="caution">
    <text evidence="3">The sequence shown here is derived from an EMBL/GenBank/DDBJ whole genome shotgun (WGS) entry which is preliminary data.</text>
</comment>
<proteinExistence type="predicted"/>
<dbReference type="RefSeq" id="WP_309666206.1">
    <property type="nucleotide sequence ID" value="NZ_JAVIZA010000001.1"/>
</dbReference>
<evidence type="ECO:0000313" key="3">
    <source>
        <dbReference type="EMBL" id="MDR6167609.1"/>
    </source>
</evidence>
<keyword evidence="2" id="KW-0812">Transmembrane</keyword>
<protein>
    <recommendedName>
        <fullName evidence="5">Spermidine/putrescine ABC transporter permease</fullName>
    </recommendedName>
</protein>
<keyword evidence="2" id="KW-0472">Membrane</keyword>
<feature type="compositionally biased region" description="Basic and acidic residues" evidence="1">
    <location>
        <begin position="34"/>
        <end position="57"/>
    </location>
</feature>
<feature type="compositionally biased region" description="Basic and acidic residues" evidence="1">
    <location>
        <begin position="73"/>
        <end position="82"/>
    </location>
</feature>
<gene>
    <name evidence="3" type="ORF">QE367_001813</name>
</gene>
<evidence type="ECO:0000313" key="4">
    <source>
        <dbReference type="Proteomes" id="UP001260188"/>
    </source>
</evidence>
<organism evidence="3 4">
    <name type="scientific">Microbacterium paludicola</name>
    <dbReference type="NCBI Taxonomy" id="300019"/>
    <lineage>
        <taxon>Bacteria</taxon>
        <taxon>Bacillati</taxon>
        <taxon>Actinomycetota</taxon>
        <taxon>Actinomycetes</taxon>
        <taxon>Micrococcales</taxon>
        <taxon>Microbacteriaceae</taxon>
        <taxon>Microbacterium</taxon>
    </lineage>
</organism>
<keyword evidence="2" id="KW-1133">Transmembrane helix</keyword>
<reference evidence="3 4" key="1">
    <citation type="submission" date="2023-08" db="EMBL/GenBank/DDBJ databases">
        <title>Functional and genomic diversity of the sorghum phyllosphere microbiome.</title>
        <authorList>
            <person name="Shade A."/>
        </authorList>
    </citation>
    <scope>NUCLEOTIDE SEQUENCE [LARGE SCALE GENOMIC DNA]</scope>
    <source>
        <strain evidence="3 4">SORGH_AS_0919</strain>
    </source>
</reference>
<evidence type="ECO:0008006" key="5">
    <source>
        <dbReference type="Google" id="ProtNLM"/>
    </source>
</evidence>